<keyword evidence="2" id="KW-1185">Reference proteome</keyword>
<proteinExistence type="predicted"/>
<name>A0ACB8U256_9APHY</name>
<dbReference type="EMBL" id="MU274914">
    <property type="protein sequence ID" value="KAI0088309.1"/>
    <property type="molecule type" value="Genomic_DNA"/>
</dbReference>
<sequence>MSSSNKFQTEKNQRTLLELANQPGNDVCADCKARAPRWASHNLGIFICVNCASIHRKIGTHISKVKSTTLDSWSKEQVENMRQNGNIKSNALYNPDEIRHPPPTNYIDSERDSELEKYIRIDRSAAVAALLGPSRSAASLPTRQQSKIIPSASVQQPPQQLPAPVSSAAPQLTPAASLPPSLPSGMTRNPLRSVSHPVSPPTQSQQSFQSQPQQNGVWGDLQTLQQAPKTIDATLPLQVVSFPPNMTAATQPTMIPAASSIPSYLSAPTSNPSNTFNRLSATPGAAFPSVLQHQLGTVGRSMSLGSGLSATPTGMPFGSSPFQTGMQTSFVPQQTLTPSPNPFAPQPLPAGSTSASMGVGGFAPSPQPPAFMGSASPYGQPTLTQQPSQPQMFQQPQQQMFQPQPTGQFMSTAPNPYTQTQSAGSGTPFLTATPQPYAGSTPSPFGQMQQPQMNMQQVPMQQGYGMQPTGGATTNPFTGWVQQPPQQQQHW</sequence>
<protein>
    <submittedName>
        <fullName evidence="1">Uncharacterized protein</fullName>
    </submittedName>
</protein>
<comment type="caution">
    <text evidence="1">The sequence shown here is derived from an EMBL/GenBank/DDBJ whole genome shotgun (WGS) entry which is preliminary data.</text>
</comment>
<evidence type="ECO:0000313" key="1">
    <source>
        <dbReference type="EMBL" id="KAI0088309.1"/>
    </source>
</evidence>
<organism evidence="1 2">
    <name type="scientific">Irpex rosettiformis</name>
    <dbReference type="NCBI Taxonomy" id="378272"/>
    <lineage>
        <taxon>Eukaryota</taxon>
        <taxon>Fungi</taxon>
        <taxon>Dikarya</taxon>
        <taxon>Basidiomycota</taxon>
        <taxon>Agaricomycotina</taxon>
        <taxon>Agaricomycetes</taxon>
        <taxon>Polyporales</taxon>
        <taxon>Irpicaceae</taxon>
        <taxon>Irpex</taxon>
    </lineage>
</organism>
<reference evidence="1" key="1">
    <citation type="journal article" date="2021" name="Environ. Microbiol.">
        <title>Gene family expansions and transcriptome signatures uncover fungal adaptations to wood decay.</title>
        <authorList>
            <person name="Hage H."/>
            <person name="Miyauchi S."/>
            <person name="Viragh M."/>
            <person name="Drula E."/>
            <person name="Min B."/>
            <person name="Chaduli D."/>
            <person name="Navarro D."/>
            <person name="Favel A."/>
            <person name="Norest M."/>
            <person name="Lesage-Meessen L."/>
            <person name="Balint B."/>
            <person name="Merenyi Z."/>
            <person name="de Eugenio L."/>
            <person name="Morin E."/>
            <person name="Martinez A.T."/>
            <person name="Baldrian P."/>
            <person name="Stursova M."/>
            <person name="Martinez M.J."/>
            <person name="Novotny C."/>
            <person name="Magnuson J.K."/>
            <person name="Spatafora J.W."/>
            <person name="Maurice S."/>
            <person name="Pangilinan J."/>
            <person name="Andreopoulos W."/>
            <person name="LaButti K."/>
            <person name="Hundley H."/>
            <person name="Na H."/>
            <person name="Kuo A."/>
            <person name="Barry K."/>
            <person name="Lipzen A."/>
            <person name="Henrissat B."/>
            <person name="Riley R."/>
            <person name="Ahrendt S."/>
            <person name="Nagy L.G."/>
            <person name="Grigoriev I.V."/>
            <person name="Martin F."/>
            <person name="Rosso M.N."/>
        </authorList>
    </citation>
    <scope>NUCLEOTIDE SEQUENCE</scope>
    <source>
        <strain evidence="1">CBS 384.51</strain>
    </source>
</reference>
<evidence type="ECO:0000313" key="2">
    <source>
        <dbReference type="Proteomes" id="UP001055072"/>
    </source>
</evidence>
<gene>
    <name evidence="1" type="ORF">BDY19DRAFT_985604</name>
</gene>
<accession>A0ACB8U256</accession>
<dbReference type="Proteomes" id="UP001055072">
    <property type="component" value="Unassembled WGS sequence"/>
</dbReference>